<dbReference type="GO" id="GO:0006465">
    <property type="term" value="P:signal peptide processing"/>
    <property type="evidence" value="ECO:0007669"/>
    <property type="project" value="TreeGrafter"/>
</dbReference>
<dbReference type="AlphaFoldDB" id="A0A7D9N4Y2"/>
<dbReference type="InterPro" id="IPR050882">
    <property type="entry name" value="Prepilin_peptidase/N-MTase"/>
</dbReference>
<dbReference type="GeneID" id="83569749"/>
<evidence type="ECO:0000259" key="2">
    <source>
        <dbReference type="Pfam" id="PF06750"/>
    </source>
</evidence>
<dbReference type="GO" id="GO:0005886">
    <property type="term" value="C:plasma membrane"/>
    <property type="evidence" value="ECO:0007669"/>
    <property type="project" value="TreeGrafter"/>
</dbReference>
<dbReference type="InterPro" id="IPR010627">
    <property type="entry name" value="Prepilin_pept_A24_N"/>
</dbReference>
<evidence type="ECO:0000313" key="3">
    <source>
        <dbReference type="EMBL" id="AHA96788.1"/>
    </source>
</evidence>
<feature type="domain" description="Prepilin peptidase A24 N-terminal" evidence="2">
    <location>
        <begin position="12"/>
        <end position="88"/>
    </location>
</feature>
<dbReference type="Proteomes" id="UP000018522">
    <property type="component" value="Chromosome"/>
</dbReference>
<feature type="transmembrane region" description="Helical" evidence="1">
    <location>
        <begin position="99"/>
        <end position="129"/>
    </location>
</feature>
<name>A0A7D9N4Y2_LACJH</name>
<feature type="transmembrane region" description="Helical" evidence="1">
    <location>
        <begin position="206"/>
        <end position="222"/>
    </location>
</feature>
<evidence type="ECO:0000256" key="1">
    <source>
        <dbReference type="SAM" id="Phobius"/>
    </source>
</evidence>
<dbReference type="KEGG" id="ljn:T285_01540"/>
<gene>
    <name evidence="3" type="ORF">T285_01540</name>
</gene>
<reference evidence="3 4" key="1">
    <citation type="journal article" date="2014" name="Genome Announc.">
        <title>Complete Genome Sequences of Lactobacillus johnsonii Strain N6.2 and Lactobacillus reuteri Strain TD1.</title>
        <authorList>
            <person name="Leonard M.T."/>
            <person name="Valladares R.B."/>
            <person name="Ardissone A."/>
            <person name="Gonzalez C.F."/>
            <person name="Lorca G.L."/>
            <person name="Triplett E.W."/>
        </authorList>
    </citation>
    <scope>NUCLEOTIDE SEQUENCE [LARGE SCALE GENOMIC DNA]</scope>
    <source>
        <strain evidence="3 4">N6.2</strain>
    </source>
</reference>
<dbReference type="EMBL" id="CP006811">
    <property type="protein sequence ID" value="AHA96788.1"/>
    <property type="molecule type" value="Genomic_DNA"/>
</dbReference>
<dbReference type="PANTHER" id="PTHR30487:SF0">
    <property type="entry name" value="PREPILIN LEADER PEPTIDASE_N-METHYLTRANSFERASE-RELATED"/>
    <property type="match status" value="1"/>
</dbReference>
<dbReference type="PANTHER" id="PTHR30487">
    <property type="entry name" value="TYPE 4 PREPILIN-LIKE PROTEINS LEADER PEPTIDE-PROCESSING ENZYME"/>
    <property type="match status" value="1"/>
</dbReference>
<accession>A0A7D9N4Y2</accession>
<proteinExistence type="predicted"/>
<dbReference type="Pfam" id="PF06750">
    <property type="entry name" value="A24_N_bact"/>
    <property type="match status" value="1"/>
</dbReference>
<protein>
    <submittedName>
        <fullName evidence="3">Peptidase A24</fullName>
    </submittedName>
</protein>
<dbReference type="RefSeq" id="WP_011161519.1">
    <property type="nucleotide sequence ID" value="NC_022909.1"/>
</dbReference>
<evidence type="ECO:0000313" key="4">
    <source>
        <dbReference type="Proteomes" id="UP000018522"/>
    </source>
</evidence>
<keyword evidence="1" id="KW-0472">Membrane</keyword>
<feature type="transmembrane region" description="Helical" evidence="1">
    <location>
        <begin position="171"/>
        <end position="200"/>
    </location>
</feature>
<organism evidence="3 4">
    <name type="scientific">Lactobacillus johnsonii N6.2</name>
    <dbReference type="NCBI Taxonomy" id="1408186"/>
    <lineage>
        <taxon>Bacteria</taxon>
        <taxon>Bacillati</taxon>
        <taxon>Bacillota</taxon>
        <taxon>Bacilli</taxon>
        <taxon>Lactobacillales</taxon>
        <taxon>Lactobacillaceae</taxon>
        <taxon>Lactobacillus</taxon>
    </lineage>
</organism>
<feature type="transmembrane region" description="Helical" evidence="1">
    <location>
        <begin position="6"/>
        <end position="25"/>
    </location>
</feature>
<keyword evidence="1" id="KW-0812">Transmembrane</keyword>
<sequence>MPTLFIYGLNFIFGTIIGSHLLVIVQRFGQENFISEKSHCDSCKIPLTLLNQIPIFSFIRYKGHCFFCKAPIPIEALYCELLGGIAFLPLNPYLDQSSYLFITFIFLISIFDYFDHSFPIFVLLPLIWLISLNRSFSSYDITEWILIITTILIFLIMNLKNKFGYGDTIIFIILIFYYDFYTAQYIFLLASILLLINHIVGDKRNTYPFVPFIFLSLIFYNFL</sequence>
<feature type="transmembrane region" description="Helical" evidence="1">
    <location>
        <begin position="141"/>
        <end position="159"/>
    </location>
</feature>
<dbReference type="GO" id="GO:0004190">
    <property type="term" value="F:aspartic-type endopeptidase activity"/>
    <property type="evidence" value="ECO:0007669"/>
    <property type="project" value="TreeGrafter"/>
</dbReference>
<keyword evidence="1" id="KW-1133">Transmembrane helix</keyword>